<evidence type="ECO:0008006" key="4">
    <source>
        <dbReference type="Google" id="ProtNLM"/>
    </source>
</evidence>
<sequence length="103" mass="11363">MDVTLVWVIVVAALVIWFVAKPDAVFVVRVRAGHAEATAGTVTTAFCAAVVDVCQEFGVRAGQVRGVARGRRIALRFSTHFPPAAQQRLRNWWAVYGWSAPRR</sequence>
<dbReference type="EMBL" id="CP053452">
    <property type="protein sequence ID" value="QJW99441.1"/>
    <property type="molecule type" value="Genomic_DNA"/>
</dbReference>
<keyword evidence="1" id="KW-0472">Membrane</keyword>
<accession>A0A6M5Z1X2</accession>
<dbReference type="AlphaFoldDB" id="A0A6M5Z1X2"/>
<keyword evidence="3" id="KW-1185">Reference proteome</keyword>
<feature type="transmembrane region" description="Helical" evidence="1">
    <location>
        <begin position="6"/>
        <end position="28"/>
    </location>
</feature>
<evidence type="ECO:0000256" key="1">
    <source>
        <dbReference type="SAM" id="Phobius"/>
    </source>
</evidence>
<keyword evidence="1" id="KW-0812">Transmembrane</keyword>
<evidence type="ECO:0000313" key="2">
    <source>
        <dbReference type="EMBL" id="QJW99441.1"/>
    </source>
</evidence>
<dbReference type="RefSeq" id="WP_171474409.1">
    <property type="nucleotide sequence ID" value="NZ_CP053452.2"/>
</dbReference>
<protein>
    <recommendedName>
        <fullName evidence="4">DUF3634 family protein</fullName>
    </recommendedName>
</protein>
<organism evidence="2 3">
    <name type="scientific">Frigoriglobus tundricola</name>
    <dbReference type="NCBI Taxonomy" id="2774151"/>
    <lineage>
        <taxon>Bacteria</taxon>
        <taxon>Pseudomonadati</taxon>
        <taxon>Planctomycetota</taxon>
        <taxon>Planctomycetia</taxon>
        <taxon>Gemmatales</taxon>
        <taxon>Gemmataceae</taxon>
        <taxon>Frigoriglobus</taxon>
    </lineage>
</organism>
<keyword evidence="1" id="KW-1133">Transmembrane helix</keyword>
<dbReference type="KEGG" id="ftj:FTUN_7053"/>
<name>A0A6M5Z1X2_9BACT</name>
<proteinExistence type="predicted"/>
<gene>
    <name evidence="2" type="ORF">FTUN_7053</name>
</gene>
<evidence type="ECO:0000313" key="3">
    <source>
        <dbReference type="Proteomes" id="UP000503447"/>
    </source>
</evidence>
<reference evidence="3" key="1">
    <citation type="submission" date="2020-05" db="EMBL/GenBank/DDBJ databases">
        <title>Frigoriglobus tundricola gen. nov., sp. nov., a psychrotolerant cellulolytic planctomycete of the family Gemmataceae with two divergent copies of 16S rRNA gene.</title>
        <authorList>
            <person name="Kulichevskaya I.S."/>
            <person name="Ivanova A.A."/>
            <person name="Naumoff D.G."/>
            <person name="Beletsky A.V."/>
            <person name="Rijpstra W.I.C."/>
            <person name="Sinninghe Damste J.S."/>
            <person name="Mardanov A.V."/>
            <person name="Ravin N.V."/>
            <person name="Dedysh S.N."/>
        </authorList>
    </citation>
    <scope>NUCLEOTIDE SEQUENCE [LARGE SCALE GENOMIC DNA]</scope>
    <source>
        <strain evidence="3">PL17</strain>
    </source>
</reference>
<dbReference type="InterPro" id="IPR022090">
    <property type="entry name" value="DUF3634"/>
</dbReference>
<dbReference type="Proteomes" id="UP000503447">
    <property type="component" value="Chromosome"/>
</dbReference>
<dbReference type="Pfam" id="PF12321">
    <property type="entry name" value="DUF3634"/>
    <property type="match status" value="1"/>
</dbReference>